<keyword evidence="2" id="KW-0732">Signal</keyword>
<organism evidence="3 4">
    <name type="scientific">Granulicella mallensis</name>
    <dbReference type="NCBI Taxonomy" id="940614"/>
    <lineage>
        <taxon>Bacteria</taxon>
        <taxon>Pseudomonadati</taxon>
        <taxon>Acidobacteriota</taxon>
        <taxon>Terriglobia</taxon>
        <taxon>Terriglobales</taxon>
        <taxon>Acidobacteriaceae</taxon>
        <taxon>Granulicella</taxon>
    </lineage>
</organism>
<comment type="caution">
    <text evidence="3">The sequence shown here is derived from an EMBL/GenBank/DDBJ whole genome shotgun (WGS) entry which is preliminary data.</text>
</comment>
<reference evidence="3 4" key="1">
    <citation type="submission" date="2020-08" db="EMBL/GenBank/DDBJ databases">
        <title>Genomic Encyclopedia of Type Strains, Phase IV (KMG-V): Genome sequencing to study the core and pangenomes of soil and plant-associated prokaryotes.</title>
        <authorList>
            <person name="Whitman W."/>
        </authorList>
    </citation>
    <scope>NUCLEOTIDE SEQUENCE [LARGE SCALE GENOMIC DNA]</scope>
    <source>
        <strain evidence="3 4">X5P3</strain>
    </source>
</reference>
<gene>
    <name evidence="3" type="ORF">HDF15_003488</name>
</gene>
<evidence type="ECO:0000256" key="1">
    <source>
        <dbReference type="SAM" id="MobiDB-lite"/>
    </source>
</evidence>
<feature type="region of interest" description="Disordered" evidence="1">
    <location>
        <begin position="23"/>
        <end position="43"/>
    </location>
</feature>
<accession>A0A7W7ZS25</accession>
<protein>
    <recommendedName>
        <fullName evidence="5">FecR protein domain-containing protein</fullName>
    </recommendedName>
</protein>
<dbReference type="RefSeq" id="WP_184257559.1">
    <property type="nucleotide sequence ID" value="NZ_JACHIO010000014.1"/>
</dbReference>
<feature type="chain" id="PRO_5031514071" description="FecR protein domain-containing protein" evidence="2">
    <location>
        <begin position="24"/>
        <end position="292"/>
    </location>
</feature>
<sequence length="292" mass="30537">MQRSSTLLLALAMLSASAATSLAQNTGTADPDSAPAPPPTNYVQNQAAPIQRTVPNGFRAHNLGSGQSLETTDGTASARVMPGVLVRVGPNTAVRTISADASGTELRLEHGLANVSVFHPADSAQILVDLPGGQAALVKDGIYTFNADTNTVRVFKGEARAYSHQTNATDKGVKVKENHEVSFGSQPIRSVENDPNQARADLLPVPNYARYRSDDGGDYGYGGYPYYGYGYGFGPYDYWGWGYPYYGFGYGFYGGYGFRGGYGYRGGGYGGGGFHGGGGGGGFHGGGGGGHR</sequence>
<feature type="region of interest" description="Disordered" evidence="1">
    <location>
        <begin position="56"/>
        <end position="75"/>
    </location>
</feature>
<evidence type="ECO:0000256" key="2">
    <source>
        <dbReference type="SAM" id="SignalP"/>
    </source>
</evidence>
<dbReference type="Proteomes" id="UP000584867">
    <property type="component" value="Unassembled WGS sequence"/>
</dbReference>
<dbReference type="AlphaFoldDB" id="A0A7W7ZS25"/>
<feature type="compositionally biased region" description="Polar residues" evidence="1">
    <location>
        <begin position="64"/>
        <end position="75"/>
    </location>
</feature>
<feature type="compositionally biased region" description="Low complexity" evidence="1">
    <location>
        <begin position="23"/>
        <end position="33"/>
    </location>
</feature>
<feature type="signal peptide" evidence="2">
    <location>
        <begin position="1"/>
        <end position="23"/>
    </location>
</feature>
<dbReference type="EMBL" id="JACHIO010000014">
    <property type="protein sequence ID" value="MBB5065125.1"/>
    <property type="molecule type" value="Genomic_DNA"/>
</dbReference>
<name>A0A7W7ZS25_9BACT</name>
<evidence type="ECO:0008006" key="5">
    <source>
        <dbReference type="Google" id="ProtNLM"/>
    </source>
</evidence>
<evidence type="ECO:0000313" key="4">
    <source>
        <dbReference type="Proteomes" id="UP000584867"/>
    </source>
</evidence>
<proteinExistence type="predicted"/>
<evidence type="ECO:0000313" key="3">
    <source>
        <dbReference type="EMBL" id="MBB5065125.1"/>
    </source>
</evidence>